<evidence type="ECO:0000259" key="2">
    <source>
        <dbReference type="Pfam" id="PF25036"/>
    </source>
</evidence>
<comment type="caution">
    <text evidence="4">The sequence shown here is derived from an EMBL/GenBank/DDBJ whole genome shotgun (WGS) entry which is preliminary data.</text>
</comment>
<feature type="region of interest" description="Disordered" evidence="1">
    <location>
        <begin position="1059"/>
        <end position="1086"/>
    </location>
</feature>
<evidence type="ECO:0000313" key="5">
    <source>
        <dbReference type="Proteomes" id="UP001177670"/>
    </source>
</evidence>
<dbReference type="CDD" id="cd23453">
    <property type="entry name" value="beta-trefoil_Ricin_VPS13D"/>
    <property type="match status" value="1"/>
</dbReference>
<dbReference type="InterPro" id="IPR045167">
    <property type="entry name" value="Hobbit"/>
</dbReference>
<organism evidence="4 5">
    <name type="scientific">Melipona bicolor</name>
    <dbReference type="NCBI Taxonomy" id="60889"/>
    <lineage>
        <taxon>Eukaryota</taxon>
        <taxon>Metazoa</taxon>
        <taxon>Ecdysozoa</taxon>
        <taxon>Arthropoda</taxon>
        <taxon>Hexapoda</taxon>
        <taxon>Insecta</taxon>
        <taxon>Pterygota</taxon>
        <taxon>Neoptera</taxon>
        <taxon>Endopterygota</taxon>
        <taxon>Hymenoptera</taxon>
        <taxon>Apocrita</taxon>
        <taxon>Aculeata</taxon>
        <taxon>Apoidea</taxon>
        <taxon>Anthophila</taxon>
        <taxon>Apidae</taxon>
        <taxon>Melipona</taxon>
    </lineage>
</organism>
<feature type="domain" description="Intermembrane lipid transfer protein VPS13-like C-terminal" evidence="3">
    <location>
        <begin position="1075"/>
        <end position="1140"/>
    </location>
</feature>
<dbReference type="InterPro" id="IPR026847">
    <property type="entry name" value="VPS13"/>
</dbReference>
<evidence type="ECO:0000259" key="3">
    <source>
        <dbReference type="Pfam" id="PF25037"/>
    </source>
</evidence>
<gene>
    <name evidence="4" type="ORF">K0M31_015308</name>
</gene>
<dbReference type="EMBL" id="JAHYIQ010000044">
    <property type="protein sequence ID" value="KAK1118265.1"/>
    <property type="molecule type" value="Genomic_DNA"/>
</dbReference>
<feature type="domain" description="Vacuolar protein sorting-associated protein 13 VPS13 adaptor binding" evidence="2">
    <location>
        <begin position="19"/>
        <end position="404"/>
    </location>
</feature>
<dbReference type="PANTHER" id="PTHR16166:SF141">
    <property type="entry name" value="INTERMEMBRANE LIPID TRANSFER PROTEIN VPS13D"/>
    <property type="match status" value="1"/>
</dbReference>
<dbReference type="Pfam" id="PF25036">
    <property type="entry name" value="VPS13_VAB"/>
    <property type="match status" value="1"/>
</dbReference>
<accession>A0AA40KFF4</accession>
<dbReference type="PROSITE" id="PS50231">
    <property type="entry name" value="RICIN_B_LECTIN"/>
    <property type="match status" value="1"/>
</dbReference>
<dbReference type="GO" id="GO:0007005">
    <property type="term" value="P:mitochondrion organization"/>
    <property type="evidence" value="ECO:0007669"/>
    <property type="project" value="TreeGrafter"/>
</dbReference>
<evidence type="ECO:0000313" key="4">
    <source>
        <dbReference type="EMBL" id="KAK1118265.1"/>
    </source>
</evidence>
<proteinExistence type="predicted"/>
<dbReference type="GO" id="GO:0045053">
    <property type="term" value="P:protein retention in Golgi apparatus"/>
    <property type="evidence" value="ECO:0007669"/>
    <property type="project" value="TreeGrafter"/>
</dbReference>
<dbReference type="InterPro" id="IPR009543">
    <property type="entry name" value="VPS13_VAB"/>
</dbReference>
<evidence type="ECO:0000256" key="1">
    <source>
        <dbReference type="SAM" id="MobiDB-lite"/>
    </source>
</evidence>
<name>A0AA40KFF4_9HYME</name>
<evidence type="ECO:0008006" key="6">
    <source>
        <dbReference type="Google" id="ProtNLM"/>
    </source>
</evidence>
<dbReference type="PANTHER" id="PTHR16166">
    <property type="entry name" value="VACUOLAR PROTEIN SORTING-ASSOCIATED PROTEIN VPS13"/>
    <property type="match status" value="1"/>
</dbReference>
<dbReference type="AlphaFoldDB" id="A0AA40KFF4"/>
<dbReference type="Pfam" id="PF10344">
    <property type="entry name" value="Hobbit"/>
    <property type="match status" value="1"/>
</dbReference>
<protein>
    <recommendedName>
        <fullName evidence="6">Vacuolar protein sorting-associated protein 13D</fullName>
    </recommendedName>
</protein>
<dbReference type="GO" id="GO:0006623">
    <property type="term" value="P:protein targeting to vacuole"/>
    <property type="evidence" value="ECO:0007669"/>
    <property type="project" value="TreeGrafter"/>
</dbReference>
<dbReference type="Pfam" id="PF25037">
    <property type="entry name" value="VPS13_C"/>
    <property type="match status" value="1"/>
</dbReference>
<dbReference type="Proteomes" id="UP001177670">
    <property type="component" value="Unassembled WGS sequence"/>
</dbReference>
<keyword evidence="5" id="KW-1185">Reference proteome</keyword>
<reference evidence="4" key="1">
    <citation type="submission" date="2021-10" db="EMBL/GenBank/DDBJ databases">
        <title>Melipona bicolor Genome sequencing and assembly.</title>
        <authorList>
            <person name="Araujo N.S."/>
            <person name="Arias M.C."/>
        </authorList>
    </citation>
    <scope>NUCLEOTIDE SEQUENCE</scope>
    <source>
        <strain evidence="4">USP_2M_L1-L4_2017</strain>
        <tissue evidence="4">Whole body</tissue>
    </source>
</reference>
<dbReference type="Gene3D" id="2.80.10.50">
    <property type="match status" value="1"/>
</dbReference>
<sequence>MDIGLMCIAVMRDNYPLDMSQMLPAHTITVMAPLTLTNLLPHELLFEINPESGRILPGESADLHSINVEEQLEITVQLDGYPGSGTMLLPPSCTNSFTARLRLTDSCGRILYLHAAVNIEKGSAIQINITAPYWIINKTGLPLVFRQEGVGIEAAGQFEENEKARMVAPLLFSFSDEEASRTMSVRIGTSVHPQGIPQWSQHFHLQPGIQVHRLRISLRDGRPDIVYLISVATRIARGKYRATSVVTLSPRYQLHNKSSSTLELAQKCFTTTISHPDAQATYIKIMPNCHMAFHWPRLDKDLLLCVRIMDVKDCMWSGGIKLDDNYSLTVNIRDSTGKMYFLRVDVVLQESTYFVVFTDADTMPPPIRVDNFSEVPLIVNQVTVHDNLQWTVRPHSSVPYALDESIESAALVLTAPGGVTATYDLNALGEGRVLTYENFIYIAFTGTFKTDCDLGTGEGGLDPLDVETQRLVLEAGPGGWVALRRKQYGARSQLWRMTGDGQLQHEGSSPPRDKHSKTPETVLVLDIAGTAPQPFTYCALALRKPDPRRRSTQTWRFTDDGRLCCAHKNMCVQSKDGFMGLHEGSEAVLGPQTHISPPPIEQRVGRQKLRPGSGFLSVTVTTDGPTRVLQVLDIKERKKTFALLEERDWSHIAISHRPTQINSDAEKVNSKELELKINLTAGLGLSIVSRRPVEELLFARLADISLEMVQTPVNTTVDLSVEDIQIDNQLFEAQCTSVLYVTRPSRVESEHRPAIHVVAEKLKSKNQNAEIYKHVVVSIKPLCIHLEEKLILKLVAFVGAGRSELEAPVDENDFKAQRFISEVSAAHAKRYYFGALKIVPSQVKLSVLTTTKLPRHLQLVKRQLGLTLIKFEDATIELEPFIKKHPFESTQFLVHSIVKHYKDDLKWQAAVILGSVDFLGNPLGFVNDVTEGVSGLIYEGSVKTLVKNVTHGISNSAAKVTESLSDGLGRVIMDERHEEARQRIRANTAGSGDHLVAGLKGFGFGLLGGVTSIFKQTYDGATNEGFPGFFAGFGKGVVGTITKPVVGVLDLATETATAVRETSRSAHRTMPKRDRPPRVASGPAGLLPPYNRQQAEGQEFLYIINEHNYSELFVAYECLRSGTENLRVLVSNERVRVISGGTKGVVTEVSLADLLYCQPTHKLESNGVTLYYIELISRSDSTITVNIDGPELLRRPKVRCDNEEVAKRVSQQINYAKGMHEERSLTLSSSDNMLDDVQYYK</sequence>
<dbReference type="InterPro" id="IPR056748">
    <property type="entry name" value="VPS13-like_C"/>
</dbReference>